<dbReference type="OrthoDB" id="776450at2759"/>
<dbReference type="Gene3D" id="1.20.1110.10">
    <property type="entry name" value="Calcium-transporting ATPase, transmembrane domain"/>
    <property type="match status" value="1"/>
</dbReference>
<feature type="transmembrane region" description="Helical" evidence="4">
    <location>
        <begin position="89"/>
        <end position="115"/>
    </location>
</feature>
<reference evidence="6" key="1">
    <citation type="journal article" date="2022" name="Front. Genet.">
        <title>Chromosome-Scale Assembly of the Dendrobium nobile Genome Provides Insights Into the Molecular Mechanism of the Biosynthesis of the Medicinal Active Ingredient of Dendrobium.</title>
        <authorList>
            <person name="Xu Q."/>
            <person name="Niu S.-C."/>
            <person name="Li K.-L."/>
            <person name="Zheng P.-J."/>
            <person name="Zhang X.-J."/>
            <person name="Jia Y."/>
            <person name="Liu Y."/>
            <person name="Niu Y.-X."/>
            <person name="Yu L.-H."/>
            <person name="Chen D.-F."/>
            <person name="Zhang G.-Q."/>
        </authorList>
    </citation>
    <scope>NUCLEOTIDE SEQUENCE</scope>
    <source>
        <tissue evidence="6">Leaf</tissue>
    </source>
</reference>
<dbReference type="EMBL" id="JAGYWB010000016">
    <property type="protein sequence ID" value="KAI0497029.1"/>
    <property type="molecule type" value="Genomic_DNA"/>
</dbReference>
<dbReference type="GO" id="GO:0012505">
    <property type="term" value="C:endomembrane system"/>
    <property type="evidence" value="ECO:0007669"/>
    <property type="project" value="UniProtKB-SubCell"/>
</dbReference>
<keyword evidence="4" id="KW-1133">Transmembrane helix</keyword>
<organism evidence="6 7">
    <name type="scientific">Dendrobium nobile</name>
    <name type="common">Orchid</name>
    <dbReference type="NCBI Taxonomy" id="94219"/>
    <lineage>
        <taxon>Eukaryota</taxon>
        <taxon>Viridiplantae</taxon>
        <taxon>Streptophyta</taxon>
        <taxon>Embryophyta</taxon>
        <taxon>Tracheophyta</taxon>
        <taxon>Spermatophyta</taxon>
        <taxon>Magnoliopsida</taxon>
        <taxon>Liliopsida</taxon>
        <taxon>Asparagales</taxon>
        <taxon>Orchidaceae</taxon>
        <taxon>Epidendroideae</taxon>
        <taxon>Malaxideae</taxon>
        <taxon>Dendrobiinae</taxon>
        <taxon>Dendrobium</taxon>
    </lineage>
</organism>
<evidence type="ECO:0000256" key="1">
    <source>
        <dbReference type="ARBA" id="ARBA00004127"/>
    </source>
</evidence>
<comment type="subcellular location">
    <subcellularLocation>
        <location evidence="1">Endomembrane system</location>
        <topology evidence="1">Multi-pass membrane protein</topology>
    </subcellularLocation>
</comment>
<evidence type="ECO:0000256" key="2">
    <source>
        <dbReference type="ARBA" id="ARBA00022723"/>
    </source>
</evidence>
<protein>
    <recommendedName>
        <fullName evidence="5">Cation-transporting P-type ATPase C-terminal domain-containing protein</fullName>
    </recommendedName>
</protein>
<name>A0A8T3AKV2_DENNO</name>
<keyword evidence="4" id="KW-0812">Transmembrane</keyword>
<dbReference type="PANTHER" id="PTHR24093">
    <property type="entry name" value="CATION TRANSPORTING ATPASE"/>
    <property type="match status" value="1"/>
</dbReference>
<evidence type="ECO:0000313" key="7">
    <source>
        <dbReference type="Proteomes" id="UP000829196"/>
    </source>
</evidence>
<keyword evidence="7" id="KW-1185">Reference proteome</keyword>
<evidence type="ECO:0000259" key="5">
    <source>
        <dbReference type="Pfam" id="PF00689"/>
    </source>
</evidence>
<dbReference type="GO" id="GO:0046872">
    <property type="term" value="F:metal ion binding"/>
    <property type="evidence" value="ECO:0007669"/>
    <property type="project" value="UniProtKB-KW"/>
</dbReference>
<evidence type="ECO:0000313" key="6">
    <source>
        <dbReference type="EMBL" id="KAI0497029.1"/>
    </source>
</evidence>
<accession>A0A8T3AKV2</accession>
<feature type="transmembrane region" description="Helical" evidence="4">
    <location>
        <begin position="57"/>
        <end position="77"/>
    </location>
</feature>
<dbReference type="AlphaFoldDB" id="A0A8T3AKV2"/>
<keyword evidence="3" id="KW-0460">Magnesium</keyword>
<keyword evidence="2" id="KW-0479">Metal-binding</keyword>
<dbReference type="Pfam" id="PF00689">
    <property type="entry name" value="Cation_ATPase_C"/>
    <property type="match status" value="1"/>
</dbReference>
<feature type="domain" description="Cation-transporting P-type ATPase C-terminal" evidence="5">
    <location>
        <begin position="22"/>
        <end position="103"/>
    </location>
</feature>
<keyword evidence="4" id="KW-0472">Membrane</keyword>
<dbReference type="InterPro" id="IPR023298">
    <property type="entry name" value="ATPase_P-typ_TM_dom_sf"/>
</dbReference>
<comment type="caution">
    <text evidence="6">The sequence shown here is derived from an EMBL/GenBank/DDBJ whole genome shotgun (WGS) entry which is preliminary data.</text>
</comment>
<sequence length="157" mass="18292">MFYDGTVVIFDQRKPLITNIMWRNLIVQHFTYTRIFNEFNARKPDEMNVFTGVTKNHLFMGIIGITLVLQIVIIEFLGKFSKTVRLSELWMVSIGIAFLSWPLAVAGSSFLYQIFLWGVFSEVPQAQRKESQDRKREKVPLTCSLFAELDLLEVKHK</sequence>
<dbReference type="PANTHER" id="PTHR24093:SF369">
    <property type="entry name" value="CALCIUM-TRANSPORTING ATPASE"/>
    <property type="match status" value="1"/>
</dbReference>
<dbReference type="InterPro" id="IPR006068">
    <property type="entry name" value="ATPase_P-typ_cation-transptr_C"/>
</dbReference>
<gene>
    <name evidence="6" type="ORF">KFK09_023357</name>
</gene>
<dbReference type="GO" id="GO:0005388">
    <property type="term" value="F:P-type calcium transporter activity"/>
    <property type="evidence" value="ECO:0007669"/>
    <property type="project" value="TreeGrafter"/>
</dbReference>
<dbReference type="Proteomes" id="UP000829196">
    <property type="component" value="Unassembled WGS sequence"/>
</dbReference>
<evidence type="ECO:0000256" key="3">
    <source>
        <dbReference type="ARBA" id="ARBA00022842"/>
    </source>
</evidence>
<dbReference type="SMR" id="A0A8T3AKV2"/>
<evidence type="ECO:0000256" key="4">
    <source>
        <dbReference type="SAM" id="Phobius"/>
    </source>
</evidence>
<dbReference type="SUPFAM" id="SSF81665">
    <property type="entry name" value="Calcium ATPase, transmembrane domain M"/>
    <property type="match status" value="1"/>
</dbReference>
<dbReference type="GO" id="GO:0005886">
    <property type="term" value="C:plasma membrane"/>
    <property type="evidence" value="ECO:0007669"/>
    <property type="project" value="TreeGrafter"/>
</dbReference>
<proteinExistence type="predicted"/>